<accession>A0A385YY36</accession>
<dbReference type="HAMAP" id="MF_02019">
    <property type="entry name" value="MurF"/>
    <property type="match status" value="1"/>
</dbReference>
<dbReference type="Gene3D" id="3.90.190.20">
    <property type="entry name" value="Mur ligase, C-terminal domain"/>
    <property type="match status" value="1"/>
</dbReference>
<keyword evidence="2 10" id="KW-0436">Ligase</keyword>
<dbReference type="GO" id="GO:0005737">
    <property type="term" value="C:cytoplasm"/>
    <property type="evidence" value="ECO:0007669"/>
    <property type="project" value="UniProtKB-SubCell"/>
</dbReference>
<protein>
    <recommendedName>
        <fullName evidence="10 11">UDP-N-acetylmuramoyl-tripeptide--D-alanyl-D-alanine ligase</fullName>
        <ecNumber evidence="10 11">6.3.2.10</ecNumber>
    </recommendedName>
    <alternativeName>
        <fullName evidence="10">D-alanyl-D-alanine-adding enzyme</fullName>
    </alternativeName>
</protein>
<dbReference type="Gene3D" id="3.40.1390.10">
    <property type="entry name" value="MurE/MurF, N-terminal domain"/>
    <property type="match status" value="1"/>
</dbReference>
<dbReference type="Pfam" id="PF08245">
    <property type="entry name" value="Mur_ligase_M"/>
    <property type="match status" value="1"/>
</dbReference>
<keyword evidence="4 10" id="KW-0547">Nucleotide-binding</keyword>
<comment type="similarity">
    <text evidence="10">Belongs to the MurCDEF family. MurF subfamily.</text>
</comment>
<evidence type="ECO:0000256" key="7">
    <source>
        <dbReference type="ARBA" id="ARBA00022984"/>
    </source>
</evidence>
<dbReference type="NCBIfam" id="TIGR01143">
    <property type="entry name" value="murF"/>
    <property type="match status" value="1"/>
</dbReference>
<dbReference type="Gene3D" id="3.40.1190.10">
    <property type="entry name" value="Mur-like, catalytic domain"/>
    <property type="match status" value="1"/>
</dbReference>
<name>A0A385YY36_9BACL</name>
<evidence type="ECO:0000259" key="14">
    <source>
        <dbReference type="Pfam" id="PF08245"/>
    </source>
</evidence>
<organism evidence="15 16">
    <name type="scientific">Paenisporosarcina cavernae</name>
    <dbReference type="NCBI Taxonomy" id="2320858"/>
    <lineage>
        <taxon>Bacteria</taxon>
        <taxon>Bacillati</taxon>
        <taxon>Bacillota</taxon>
        <taxon>Bacilli</taxon>
        <taxon>Bacillales</taxon>
        <taxon>Caryophanaceae</taxon>
        <taxon>Paenisporosarcina</taxon>
    </lineage>
</organism>
<feature type="binding site" evidence="10">
    <location>
        <begin position="110"/>
        <end position="116"/>
    </location>
    <ligand>
        <name>ATP</name>
        <dbReference type="ChEBI" id="CHEBI:30616"/>
    </ligand>
</feature>
<evidence type="ECO:0000259" key="13">
    <source>
        <dbReference type="Pfam" id="PF02875"/>
    </source>
</evidence>
<gene>
    <name evidence="10" type="primary">murF</name>
    <name evidence="15" type="ORF">D3873_11205</name>
</gene>
<dbReference type="GO" id="GO:0051301">
    <property type="term" value="P:cell division"/>
    <property type="evidence" value="ECO:0007669"/>
    <property type="project" value="UniProtKB-KW"/>
</dbReference>
<dbReference type="GO" id="GO:0071555">
    <property type="term" value="P:cell wall organization"/>
    <property type="evidence" value="ECO:0007669"/>
    <property type="project" value="UniProtKB-KW"/>
</dbReference>
<keyword evidence="3 10" id="KW-0132">Cell division</keyword>
<evidence type="ECO:0000256" key="11">
    <source>
        <dbReference type="RuleBase" id="RU004136"/>
    </source>
</evidence>
<dbReference type="SUPFAM" id="SSF53623">
    <property type="entry name" value="MurD-like peptide ligases, catalytic domain"/>
    <property type="match status" value="1"/>
</dbReference>
<keyword evidence="5 10" id="KW-0067">ATP-binding</keyword>
<dbReference type="Pfam" id="PF01225">
    <property type="entry name" value="Mur_ligase"/>
    <property type="match status" value="1"/>
</dbReference>
<dbReference type="SUPFAM" id="SSF53244">
    <property type="entry name" value="MurD-like peptide ligases, peptide-binding domain"/>
    <property type="match status" value="1"/>
</dbReference>
<dbReference type="AlphaFoldDB" id="A0A385YY36"/>
<dbReference type="InterPro" id="IPR036565">
    <property type="entry name" value="Mur-like_cat_sf"/>
</dbReference>
<dbReference type="OrthoDB" id="9801978at2"/>
<dbReference type="GO" id="GO:0047480">
    <property type="term" value="F:UDP-N-acetylmuramoyl-tripeptide-D-alanyl-D-alanine ligase activity"/>
    <property type="evidence" value="ECO:0007669"/>
    <property type="project" value="UniProtKB-UniRule"/>
</dbReference>
<keyword evidence="9 10" id="KW-0961">Cell wall biogenesis/degradation</keyword>
<feature type="domain" description="Mur ligase C-terminal" evidence="13">
    <location>
        <begin position="316"/>
        <end position="442"/>
    </location>
</feature>
<keyword evidence="6 10" id="KW-0133">Cell shape</keyword>
<dbReference type="RefSeq" id="WP_119884089.1">
    <property type="nucleotide sequence ID" value="NZ_CP032418.1"/>
</dbReference>
<dbReference type="InterPro" id="IPR013221">
    <property type="entry name" value="Mur_ligase_cen"/>
</dbReference>
<dbReference type="Proteomes" id="UP000265725">
    <property type="component" value="Chromosome"/>
</dbReference>
<dbReference type="EMBL" id="CP032418">
    <property type="protein sequence ID" value="AYC30372.1"/>
    <property type="molecule type" value="Genomic_DNA"/>
</dbReference>
<evidence type="ECO:0000256" key="3">
    <source>
        <dbReference type="ARBA" id="ARBA00022618"/>
    </source>
</evidence>
<proteinExistence type="inferred from homology"/>
<sequence>MKESLQHVAKWLNSKQQFAEDILVTGVSINTLTLQAGDLFIPFKGEKTNGHQYVQKAFELGASAALWQTDEGEPPADLPIIVVENTEKALQQMAKAYRAEHGATFIGITGSNGKTSTKDFVAGVLSPYFRVQKTIGNYNNQLGLPLTILGLHKHTEVAVLEMGMSNFGEISFLSNLAEPHLVAITNIGEAHMQDLGSREGIAKAKFEIVDGLQPSGTLLYDGDEPLLKPFVDSFLTNPTLAIGYDATNTLYPTSIVATDRGSEFHVSGLVEGTFQLPVYGKHQVKNALFAVAIADKLGLTADQIARGFLNVSLTDMRMQPMISSTGALFINDAYNAAPTSMKAAIDFVASSNLRNEKWLVLGDMLELGEDETAFHGELASSIAPETIDQVLLLGPRMKHLFTKLAPTFGERVRWFEEDKKAMAKILKEETSDQSMVIFKGSRGMALEEIIEQIEA</sequence>
<dbReference type="InterPro" id="IPR036615">
    <property type="entry name" value="Mur_ligase_C_dom_sf"/>
</dbReference>
<dbReference type="Pfam" id="PF02875">
    <property type="entry name" value="Mur_ligase_C"/>
    <property type="match status" value="1"/>
</dbReference>
<comment type="function">
    <text evidence="10 11">Involved in cell wall formation. Catalyzes the final step in the synthesis of UDP-N-acetylmuramoyl-pentapeptide, the precursor of murein.</text>
</comment>
<dbReference type="GO" id="GO:0008360">
    <property type="term" value="P:regulation of cell shape"/>
    <property type="evidence" value="ECO:0007669"/>
    <property type="project" value="UniProtKB-KW"/>
</dbReference>
<dbReference type="GO" id="GO:0008766">
    <property type="term" value="F:UDP-N-acetylmuramoylalanyl-D-glutamyl-2,6-diaminopimelate-D-alanyl-D-alanine ligase activity"/>
    <property type="evidence" value="ECO:0007669"/>
    <property type="project" value="RHEA"/>
</dbReference>
<evidence type="ECO:0000256" key="6">
    <source>
        <dbReference type="ARBA" id="ARBA00022960"/>
    </source>
</evidence>
<dbReference type="PANTHER" id="PTHR43024:SF1">
    <property type="entry name" value="UDP-N-ACETYLMURAMOYL-TRIPEPTIDE--D-ALANYL-D-ALANINE LIGASE"/>
    <property type="match status" value="1"/>
</dbReference>
<dbReference type="SUPFAM" id="SSF63418">
    <property type="entry name" value="MurE/MurF N-terminal domain"/>
    <property type="match status" value="1"/>
</dbReference>
<keyword evidence="16" id="KW-1185">Reference proteome</keyword>
<evidence type="ECO:0000256" key="1">
    <source>
        <dbReference type="ARBA" id="ARBA00022490"/>
    </source>
</evidence>
<comment type="pathway">
    <text evidence="10 11">Cell wall biogenesis; peptidoglycan biosynthesis.</text>
</comment>
<feature type="domain" description="Mur ligase central" evidence="14">
    <location>
        <begin position="108"/>
        <end position="294"/>
    </location>
</feature>
<comment type="catalytic activity">
    <reaction evidence="10 11">
        <text>D-alanyl-D-alanine + UDP-N-acetyl-alpha-D-muramoyl-L-alanyl-gamma-D-glutamyl-meso-2,6-diaminopimelate + ATP = UDP-N-acetyl-alpha-D-muramoyl-L-alanyl-gamma-D-glutamyl-meso-2,6-diaminopimeloyl-D-alanyl-D-alanine + ADP + phosphate + H(+)</text>
        <dbReference type="Rhea" id="RHEA:28374"/>
        <dbReference type="ChEBI" id="CHEBI:15378"/>
        <dbReference type="ChEBI" id="CHEBI:30616"/>
        <dbReference type="ChEBI" id="CHEBI:43474"/>
        <dbReference type="ChEBI" id="CHEBI:57822"/>
        <dbReference type="ChEBI" id="CHEBI:61386"/>
        <dbReference type="ChEBI" id="CHEBI:83905"/>
        <dbReference type="ChEBI" id="CHEBI:456216"/>
        <dbReference type="EC" id="6.3.2.10"/>
    </reaction>
</comment>
<keyword evidence="1 10" id="KW-0963">Cytoplasm</keyword>
<dbReference type="EC" id="6.3.2.10" evidence="10 11"/>
<evidence type="ECO:0000259" key="12">
    <source>
        <dbReference type="Pfam" id="PF01225"/>
    </source>
</evidence>
<dbReference type="KEGG" id="paek:D3873_11205"/>
<dbReference type="UniPathway" id="UPA00219"/>
<keyword evidence="7 10" id="KW-0573">Peptidoglycan synthesis</keyword>
<evidence type="ECO:0000256" key="10">
    <source>
        <dbReference type="HAMAP-Rule" id="MF_02019"/>
    </source>
</evidence>
<evidence type="ECO:0000313" key="15">
    <source>
        <dbReference type="EMBL" id="AYC30372.1"/>
    </source>
</evidence>
<evidence type="ECO:0000256" key="9">
    <source>
        <dbReference type="ARBA" id="ARBA00023316"/>
    </source>
</evidence>
<dbReference type="InterPro" id="IPR000713">
    <property type="entry name" value="Mur_ligase_N"/>
</dbReference>
<dbReference type="InterPro" id="IPR004101">
    <property type="entry name" value="Mur_ligase_C"/>
</dbReference>
<evidence type="ECO:0000256" key="4">
    <source>
        <dbReference type="ARBA" id="ARBA00022741"/>
    </source>
</evidence>
<dbReference type="InterPro" id="IPR051046">
    <property type="entry name" value="MurCDEF_CellWall_CoF430Synth"/>
</dbReference>
<dbReference type="InterPro" id="IPR005863">
    <property type="entry name" value="UDP-N-AcMur_synth"/>
</dbReference>
<keyword evidence="8 10" id="KW-0131">Cell cycle</keyword>
<dbReference type="InterPro" id="IPR035911">
    <property type="entry name" value="MurE/MurF_N"/>
</dbReference>
<feature type="domain" description="Mur ligase N-terminal catalytic" evidence="12">
    <location>
        <begin position="24"/>
        <end position="98"/>
    </location>
</feature>
<dbReference type="GO" id="GO:0009252">
    <property type="term" value="P:peptidoglycan biosynthetic process"/>
    <property type="evidence" value="ECO:0007669"/>
    <property type="project" value="UniProtKB-UniRule"/>
</dbReference>
<comment type="subcellular location">
    <subcellularLocation>
        <location evidence="10 11">Cytoplasm</location>
    </subcellularLocation>
</comment>
<evidence type="ECO:0000256" key="8">
    <source>
        <dbReference type="ARBA" id="ARBA00023306"/>
    </source>
</evidence>
<evidence type="ECO:0000256" key="5">
    <source>
        <dbReference type="ARBA" id="ARBA00022840"/>
    </source>
</evidence>
<evidence type="ECO:0000256" key="2">
    <source>
        <dbReference type="ARBA" id="ARBA00022598"/>
    </source>
</evidence>
<evidence type="ECO:0000313" key="16">
    <source>
        <dbReference type="Proteomes" id="UP000265725"/>
    </source>
</evidence>
<dbReference type="PANTHER" id="PTHR43024">
    <property type="entry name" value="UDP-N-ACETYLMURAMOYL-TRIPEPTIDE--D-ALANYL-D-ALANINE LIGASE"/>
    <property type="match status" value="1"/>
</dbReference>
<dbReference type="GO" id="GO:0005524">
    <property type="term" value="F:ATP binding"/>
    <property type="evidence" value="ECO:0007669"/>
    <property type="project" value="UniProtKB-UniRule"/>
</dbReference>
<reference evidence="16" key="1">
    <citation type="submission" date="2018-09" db="EMBL/GenBank/DDBJ databases">
        <authorList>
            <person name="Zhu H."/>
        </authorList>
    </citation>
    <scope>NUCLEOTIDE SEQUENCE [LARGE SCALE GENOMIC DNA]</scope>
    <source>
        <strain evidence="16">K2R23-3</strain>
    </source>
</reference>